<dbReference type="SUPFAM" id="SSF82199">
    <property type="entry name" value="SET domain"/>
    <property type="match status" value="1"/>
</dbReference>
<comment type="caution">
    <text evidence="3">The sequence shown here is derived from an EMBL/GenBank/DDBJ whole genome shotgun (WGS) entry which is preliminary data.</text>
</comment>
<reference evidence="3" key="1">
    <citation type="submission" date="2022-10" db="EMBL/GenBank/DDBJ databases">
        <title>Culturing micro-colonial fungi from biological soil crusts in the Mojave desert and describing Neophaeococcomyces mojavensis, and introducing the new genera and species Taxawa tesnikishii.</title>
        <authorList>
            <person name="Kurbessoian T."/>
            <person name="Stajich J.E."/>
        </authorList>
    </citation>
    <scope>NUCLEOTIDE SEQUENCE</scope>
    <source>
        <strain evidence="3">TK_41</strain>
    </source>
</reference>
<dbReference type="EMBL" id="JAPDRK010000003">
    <property type="protein sequence ID" value="KAJ9614455.1"/>
    <property type="molecule type" value="Genomic_DNA"/>
</dbReference>
<feature type="region of interest" description="Disordered" evidence="1">
    <location>
        <begin position="441"/>
        <end position="469"/>
    </location>
</feature>
<dbReference type="SMART" id="SM00317">
    <property type="entry name" value="SET"/>
    <property type="match status" value="1"/>
</dbReference>
<name>A0AA38XJ52_9EURO</name>
<dbReference type="Pfam" id="PF00856">
    <property type="entry name" value="SET"/>
    <property type="match status" value="1"/>
</dbReference>
<dbReference type="CDD" id="cd20071">
    <property type="entry name" value="SET_SMYD"/>
    <property type="match status" value="1"/>
</dbReference>
<dbReference type="InterPro" id="IPR050869">
    <property type="entry name" value="H3K4_H4K5_MeTrfase"/>
</dbReference>
<sequence>MEFTAGVAKVYWDPAAHGKGLGLFSSSDRNAGDILFVEPGFAVIPQSDQDFSPPFCGPDTLGDRGFASLCVYIFERMRDLDRKLTRMPGTLGNRFLICTPENFQFLQNRRAHSPLYDDIVDAAILRMLSPEVSNKEMEDRVRKIERFFGEAGEYKDHLDEDMITAFGFMTGSINHSCQPNAEVYVEFSERNISKKFEKVGEYQMQSRPARILLQATSPIAKGDEITIAYNSDPPHGNRNSHLQHIQDVYGFLCRCDGCVHEDTDKISLQLKDTVFELLKEIEEFEDIPACKVYQLAAYSLDGLAELGVNDRTILDVWDKCAERAWSSCDMIRTYYFSAKAVEQAKKMYGDPPLPERSDVSEAQDSLERAKKGVGLNQEKEIEGYSIVPEDGFDMEQEGLEEIMFMLNHDNKDEYYYCLRVVNGQVQEIGISENRKRLAKIQAGTEGPGAATPKKKSKKKKAAAPVTNGRGPALEKALEEEEPLVANGDAAVLEPAMAEAVANEAATAPTTSPFVLPGAFAHNNADPNRLSKQAWLANGASNAANWANKPRDIGHLLAAKDGYAINNMAYVLSARRDSVCGRVEGRRELVELCGGAARRARTHSVGGDQGRLDALKLADVRESREF</sequence>
<dbReference type="PANTHER" id="PTHR12197:SF292">
    <property type="entry name" value="SET DOMAIN-CONTAINING PROTEIN"/>
    <property type="match status" value="1"/>
</dbReference>
<evidence type="ECO:0000313" key="4">
    <source>
        <dbReference type="Proteomes" id="UP001172673"/>
    </source>
</evidence>
<feature type="region of interest" description="Disordered" evidence="1">
    <location>
        <begin position="349"/>
        <end position="370"/>
    </location>
</feature>
<protein>
    <recommendedName>
        <fullName evidence="2">SET domain-containing protein</fullName>
    </recommendedName>
</protein>
<dbReference type="PANTHER" id="PTHR12197">
    <property type="entry name" value="HISTONE-LYSINE N-METHYLTRANSFERASE SMYD"/>
    <property type="match status" value="1"/>
</dbReference>
<proteinExistence type="predicted"/>
<gene>
    <name evidence="3" type="ORF">H2200_002591</name>
</gene>
<dbReference type="InterPro" id="IPR001214">
    <property type="entry name" value="SET_dom"/>
</dbReference>
<dbReference type="AlphaFoldDB" id="A0AA38XJ52"/>
<keyword evidence="4" id="KW-1185">Reference proteome</keyword>
<evidence type="ECO:0000259" key="2">
    <source>
        <dbReference type="PROSITE" id="PS50280"/>
    </source>
</evidence>
<dbReference type="Proteomes" id="UP001172673">
    <property type="component" value="Unassembled WGS sequence"/>
</dbReference>
<dbReference type="InterPro" id="IPR046341">
    <property type="entry name" value="SET_dom_sf"/>
</dbReference>
<feature type="compositionally biased region" description="Basic residues" evidence="1">
    <location>
        <begin position="452"/>
        <end position="461"/>
    </location>
</feature>
<evidence type="ECO:0000256" key="1">
    <source>
        <dbReference type="SAM" id="MobiDB-lite"/>
    </source>
</evidence>
<organism evidence="3 4">
    <name type="scientific">Cladophialophora chaetospira</name>
    <dbReference type="NCBI Taxonomy" id="386627"/>
    <lineage>
        <taxon>Eukaryota</taxon>
        <taxon>Fungi</taxon>
        <taxon>Dikarya</taxon>
        <taxon>Ascomycota</taxon>
        <taxon>Pezizomycotina</taxon>
        <taxon>Eurotiomycetes</taxon>
        <taxon>Chaetothyriomycetidae</taxon>
        <taxon>Chaetothyriales</taxon>
        <taxon>Herpotrichiellaceae</taxon>
        <taxon>Cladophialophora</taxon>
    </lineage>
</organism>
<feature type="domain" description="SET" evidence="2">
    <location>
        <begin position="5"/>
        <end position="230"/>
    </location>
</feature>
<evidence type="ECO:0000313" key="3">
    <source>
        <dbReference type="EMBL" id="KAJ9614455.1"/>
    </source>
</evidence>
<dbReference type="PROSITE" id="PS50280">
    <property type="entry name" value="SET"/>
    <property type="match status" value="1"/>
</dbReference>
<accession>A0AA38XJ52</accession>
<dbReference type="Gene3D" id="2.170.270.10">
    <property type="entry name" value="SET domain"/>
    <property type="match status" value="1"/>
</dbReference>